<reference evidence="2" key="1">
    <citation type="submission" date="2021-02" db="EMBL/GenBank/DDBJ databases">
        <authorList>
            <person name="Nowell W R."/>
        </authorList>
    </citation>
    <scope>NUCLEOTIDE SEQUENCE</scope>
</reference>
<protein>
    <recommendedName>
        <fullName evidence="4">Apple domain-containing protein</fullName>
    </recommendedName>
</protein>
<dbReference type="AlphaFoldDB" id="A0A815NWN0"/>
<evidence type="ECO:0000313" key="3">
    <source>
        <dbReference type="Proteomes" id="UP000663852"/>
    </source>
</evidence>
<organism evidence="2 3">
    <name type="scientific">Adineta ricciae</name>
    <name type="common">Rotifer</name>
    <dbReference type="NCBI Taxonomy" id="249248"/>
    <lineage>
        <taxon>Eukaryota</taxon>
        <taxon>Metazoa</taxon>
        <taxon>Spiralia</taxon>
        <taxon>Gnathifera</taxon>
        <taxon>Rotifera</taxon>
        <taxon>Eurotatoria</taxon>
        <taxon>Bdelloidea</taxon>
        <taxon>Adinetida</taxon>
        <taxon>Adinetidae</taxon>
        <taxon>Adineta</taxon>
    </lineage>
</organism>
<gene>
    <name evidence="2" type="ORF">EDS130_LOCUS38681</name>
</gene>
<feature type="region of interest" description="Disordered" evidence="1">
    <location>
        <begin position="125"/>
        <end position="282"/>
    </location>
</feature>
<dbReference type="OrthoDB" id="10067970at2759"/>
<dbReference type="Proteomes" id="UP000663852">
    <property type="component" value="Unassembled WGS sequence"/>
</dbReference>
<proteinExistence type="predicted"/>
<comment type="caution">
    <text evidence="2">The sequence shown here is derived from an EMBL/GenBank/DDBJ whole genome shotgun (WGS) entry which is preliminary data.</text>
</comment>
<sequence length="434" mass="44490">MSVSIGRRFQCANTSCLPFRTSIVSEVLNCQTNCLTETYCKAASFSTITFGCDLFDNILDHKADLLADVNTISMIVVGGTRIPSAIEVTEISITPSSSMSLTSKLITSSTSSSLISTLITSSRFSTSTSDSTTVTSSSSSTSSATTLTSSSTSTTTTSSSSSTITSGSTSSTSMTSSSSSTSTSETTTSTATTSSSSSTSTSETTTSAATTSSSSSTSTSQTTTSATTATTTTTSSSTSETTTSATTTSQTTTSATTATTTTSSSSTSTSATSTTSTTTTTASPCPWGGIPLTFDNIPNADAVQGALPSNYSGLSWTNGKYLNATAFSTTGCIYALVSGQYVTFLKSTVIIQTLPNNATITLNSGQFSSAYANGNRLMMTGYDGSSALYNVTLALNVYSRYSGVFNWTGVNKIVLQPTGTGYWDTCIDNLCITF</sequence>
<evidence type="ECO:0000313" key="2">
    <source>
        <dbReference type="EMBL" id="CAF1438299.1"/>
    </source>
</evidence>
<accession>A0A815NWN0</accession>
<evidence type="ECO:0008006" key="4">
    <source>
        <dbReference type="Google" id="ProtNLM"/>
    </source>
</evidence>
<dbReference type="EMBL" id="CAJNOJ010000410">
    <property type="protein sequence ID" value="CAF1438299.1"/>
    <property type="molecule type" value="Genomic_DNA"/>
</dbReference>
<evidence type="ECO:0000256" key="1">
    <source>
        <dbReference type="SAM" id="MobiDB-lite"/>
    </source>
</evidence>
<name>A0A815NWN0_ADIRI</name>